<dbReference type="EMBL" id="CP032416">
    <property type="protein sequence ID" value="AYD40814.1"/>
    <property type="molecule type" value="Genomic_DNA"/>
</dbReference>
<name>A0A386H5C4_9CLOT</name>
<keyword evidence="1" id="KW-1133">Transmembrane helix</keyword>
<dbReference type="Proteomes" id="UP000266301">
    <property type="component" value="Chromosome"/>
</dbReference>
<feature type="transmembrane region" description="Helical" evidence="1">
    <location>
        <begin position="28"/>
        <end position="48"/>
    </location>
</feature>
<organism evidence="2 3">
    <name type="scientific">Clostridium fermenticellae</name>
    <dbReference type="NCBI Taxonomy" id="2068654"/>
    <lineage>
        <taxon>Bacteria</taxon>
        <taxon>Bacillati</taxon>
        <taxon>Bacillota</taxon>
        <taxon>Clostridia</taxon>
        <taxon>Eubacteriales</taxon>
        <taxon>Clostridiaceae</taxon>
        <taxon>Clostridium</taxon>
    </lineage>
</organism>
<feature type="transmembrane region" description="Helical" evidence="1">
    <location>
        <begin position="130"/>
        <end position="149"/>
    </location>
</feature>
<evidence type="ECO:0000313" key="3">
    <source>
        <dbReference type="Proteomes" id="UP000266301"/>
    </source>
</evidence>
<reference evidence="2 3" key="1">
    <citation type="journal article" date="2019" name="Int. J. Syst. Evol. Microbiol.">
        <title>Clostridium fermenticellae sp. nov., isolated from the mud in a fermentation cellar for the production of the Chinese liquor, baijiu.</title>
        <authorList>
            <person name="Xu P.X."/>
            <person name="Chai L.J."/>
            <person name="Qiu T."/>
            <person name="Zhang X.J."/>
            <person name="Lu Z.M."/>
            <person name="Xiao C."/>
            <person name="Wang S.T."/>
            <person name="Shen C.H."/>
            <person name="Shi J.S."/>
            <person name="Xu Z.H."/>
        </authorList>
    </citation>
    <scope>NUCLEOTIDE SEQUENCE [LARGE SCALE GENOMIC DNA]</scope>
    <source>
        <strain evidence="2 3">JN500901</strain>
    </source>
</reference>
<feature type="transmembrane region" description="Helical" evidence="1">
    <location>
        <begin position="54"/>
        <end position="74"/>
    </location>
</feature>
<protein>
    <submittedName>
        <fullName evidence="2">Uncharacterized protein</fullName>
    </submittedName>
</protein>
<evidence type="ECO:0000313" key="2">
    <source>
        <dbReference type="EMBL" id="AYD40814.1"/>
    </source>
</evidence>
<dbReference type="RefSeq" id="WP_119973151.1">
    <property type="nucleotide sequence ID" value="NZ_CP032416.1"/>
</dbReference>
<dbReference type="OrthoDB" id="573709at2"/>
<accession>A0A386H5C4</accession>
<evidence type="ECO:0000256" key="1">
    <source>
        <dbReference type="SAM" id="Phobius"/>
    </source>
</evidence>
<sequence>MDKISTEIIHKEIDLIQACITRMANNSFLLKGWYITLITVMLTLFFAQHCRIELIGLFIFVITAVFWGLDGFFLKTEILYRWKYSWVIKERLKDNQDNLYDLDPYNKDMWIDANSKNDCLFNFILSKTLILLYGMPMLISIVILVHRIIY</sequence>
<dbReference type="AlphaFoldDB" id="A0A386H5C4"/>
<keyword evidence="1" id="KW-0472">Membrane</keyword>
<keyword evidence="3" id="KW-1185">Reference proteome</keyword>
<proteinExistence type="predicted"/>
<gene>
    <name evidence="2" type="ORF">D4Z93_09860</name>
</gene>
<keyword evidence="1" id="KW-0812">Transmembrane</keyword>
<dbReference type="KEGG" id="cfer:D4Z93_09860"/>